<accession>A0AA38SQA0</accession>
<dbReference type="PANTHER" id="PTHR11926">
    <property type="entry name" value="GLUCOSYL/GLUCURONOSYL TRANSFERASES"/>
    <property type="match status" value="1"/>
</dbReference>
<evidence type="ECO:0000313" key="6">
    <source>
        <dbReference type="EMBL" id="KAJ9540016.1"/>
    </source>
</evidence>
<dbReference type="PANTHER" id="PTHR11926:SF1392">
    <property type="entry name" value="GLYCOSYLTRANSFERASE"/>
    <property type="match status" value="1"/>
</dbReference>
<protein>
    <recommendedName>
        <fullName evidence="5">7-deoxyloganetic acid glucosyltransferase</fullName>
        <ecNumber evidence="5">2.4.1.323</ecNumber>
    </recommendedName>
</protein>
<dbReference type="EMBL" id="JARYMX010000007">
    <property type="protein sequence ID" value="KAJ9540016.1"/>
    <property type="molecule type" value="Genomic_DNA"/>
</dbReference>
<evidence type="ECO:0000256" key="1">
    <source>
        <dbReference type="ARBA" id="ARBA00009995"/>
    </source>
</evidence>
<proteinExistence type="inferred from homology"/>
<dbReference type="Pfam" id="PF00201">
    <property type="entry name" value="UDPGT"/>
    <property type="match status" value="1"/>
</dbReference>
<evidence type="ECO:0000313" key="7">
    <source>
        <dbReference type="Proteomes" id="UP001172457"/>
    </source>
</evidence>
<reference evidence="6" key="1">
    <citation type="submission" date="2023-03" db="EMBL/GenBank/DDBJ databases">
        <title>Chromosome-scale reference genome and RAD-based genetic map of yellow starthistle (Centaurea solstitialis) reveal putative structural variation and QTLs associated with invader traits.</title>
        <authorList>
            <person name="Reatini B."/>
            <person name="Cang F.A."/>
            <person name="Jiang Q."/>
            <person name="Mckibben M.T.W."/>
            <person name="Barker M.S."/>
            <person name="Rieseberg L.H."/>
            <person name="Dlugosch K.M."/>
        </authorList>
    </citation>
    <scope>NUCLEOTIDE SEQUENCE</scope>
    <source>
        <strain evidence="6">CAN-66</strain>
        <tissue evidence="6">Leaf</tissue>
    </source>
</reference>
<dbReference type="InterPro" id="IPR002213">
    <property type="entry name" value="UDP_glucos_trans"/>
</dbReference>
<comment type="caution">
    <text evidence="6">The sequence shown here is derived from an EMBL/GenBank/DDBJ whole genome shotgun (WGS) entry which is preliminary data.</text>
</comment>
<dbReference type="PROSITE" id="PS00375">
    <property type="entry name" value="UDPGT"/>
    <property type="match status" value="1"/>
</dbReference>
<dbReference type="InterPro" id="IPR035595">
    <property type="entry name" value="UDP_glycos_trans_CS"/>
</dbReference>
<dbReference type="Gene3D" id="3.40.50.2000">
    <property type="entry name" value="Glycogen Phosphorylase B"/>
    <property type="match status" value="4"/>
</dbReference>
<dbReference type="CDD" id="cd03784">
    <property type="entry name" value="GT1_Gtf-like"/>
    <property type="match status" value="1"/>
</dbReference>
<keyword evidence="2" id="KW-0328">Glycosyltransferase</keyword>
<comment type="catalytic activity">
    <reaction evidence="4">
        <text>7-deoxyloganetate + UDP-alpha-D-glucose = 7-deoxyloganate + UDP + H(+)</text>
        <dbReference type="Rhea" id="RHEA:39895"/>
        <dbReference type="ChEBI" id="CHEBI:15378"/>
        <dbReference type="ChEBI" id="CHEBI:58223"/>
        <dbReference type="ChEBI" id="CHEBI:58885"/>
        <dbReference type="ChEBI" id="CHEBI:76844"/>
        <dbReference type="ChEBI" id="CHEBI:76846"/>
        <dbReference type="EC" id="2.4.1.323"/>
    </reaction>
</comment>
<dbReference type="FunFam" id="3.40.50.2000:FF:000065">
    <property type="entry name" value="Glycosyltransferase"/>
    <property type="match status" value="1"/>
</dbReference>
<evidence type="ECO:0000256" key="5">
    <source>
        <dbReference type="ARBA" id="ARBA00066941"/>
    </source>
</evidence>
<comment type="similarity">
    <text evidence="1">Belongs to the UDP-glycosyltransferase family.</text>
</comment>
<evidence type="ECO:0000256" key="2">
    <source>
        <dbReference type="ARBA" id="ARBA00022676"/>
    </source>
</evidence>
<evidence type="ECO:0000256" key="3">
    <source>
        <dbReference type="ARBA" id="ARBA00022679"/>
    </source>
</evidence>
<evidence type="ECO:0000256" key="4">
    <source>
        <dbReference type="ARBA" id="ARBA00051827"/>
    </source>
</evidence>
<dbReference type="AlphaFoldDB" id="A0AA38SQA0"/>
<keyword evidence="7" id="KW-1185">Reference proteome</keyword>
<dbReference type="SUPFAM" id="SSF53756">
    <property type="entry name" value="UDP-Glycosyltransferase/glycogen phosphorylase"/>
    <property type="match status" value="2"/>
</dbReference>
<dbReference type="EC" id="2.4.1.323" evidence="5"/>
<name>A0AA38SQA0_9ASTR</name>
<dbReference type="GO" id="GO:0080043">
    <property type="term" value="F:quercetin 3-O-glucosyltransferase activity"/>
    <property type="evidence" value="ECO:0007669"/>
    <property type="project" value="TreeGrafter"/>
</dbReference>
<dbReference type="GO" id="GO:0080044">
    <property type="term" value="F:quercetin 7-O-glucosyltransferase activity"/>
    <property type="evidence" value="ECO:0007669"/>
    <property type="project" value="TreeGrafter"/>
</dbReference>
<dbReference type="Proteomes" id="UP001172457">
    <property type="component" value="Chromosome 7"/>
</dbReference>
<gene>
    <name evidence="6" type="ORF">OSB04_026522</name>
</gene>
<dbReference type="GO" id="GO:0102970">
    <property type="term" value="F:7-deoxyloganetic acid glucosyltransferase activity"/>
    <property type="evidence" value="ECO:0007669"/>
    <property type="project" value="UniProtKB-EC"/>
</dbReference>
<sequence length="846" mass="95240">MDDESDWSTISLPPHIIVFPSPVGWPLNSMFDLAELLCLSGFDVTLVLIPYTHTLLLRYINIESRLNPYPNLRLQIISDGLPPEDHPRSDAKEFLESLETLTKPIFRDLLTSGKLICDLSCIISDGIMSFVYDVADEIRVPVISVFTLSPSSLLVLSKVSNPIGENDEHMFVKGVAGLEGILTREDLASMCRSDDFANPFWNHIMKQIQELPRANGLILNTFKSLDGSIFSRIQSICPNLYAIGPIQAHLWARLEAQRMPHFVKEDNTNYMYEGVLMGAKTESIVGESRIPLKIRKATKERGCVVVSALDVHVLGHKAVGGFLTDCRWESVVQSVVEGVPMVCFPRVFRCSHLHSSIRSIKYHSQRVINNRMDQDVLPPHVLIFPLPLQGPVNSMFKLAELLCLSGLHVTFLVTDNIHTRLLKYSDIQSRFDSYPGFRLETISDGLPEDHPRSGDRLMEMFDSLKTKNKTLFHDLLTSGKLSSDSRRPVSCIIADGIMGYTCDVANDVGIPIIFVRTISACCLWVFFCLPKLIESGELPFAGNELDTPIKSIPGMEGFFRRRDLPFFCRSGNLSDPNLKLYLPESTENPRAHGLILNTFDDLEGPILSQIRTFCPNLYTIGPLHSHLKYKLTGESSSSVPSTNSMWKEDMSCITWLDSQPPKSVLYVSFGSLAVMTKEQYMEFWHGLVNSGSRFLWVVRPDSVTSDSTTIPPELTKGTEERGYIIGWAPQEEVLAHGAVGGFLTHSGWNSTLESLIEGVPMICWPYFLDQQVNSRFVEEVWKLGLDMKDTCSRVIIEKTVRDLMQDRRDEFRKSADQMAKFAKQCLMEGGSSYSNLERLIKDIKSM</sequence>
<keyword evidence="3" id="KW-0808">Transferase</keyword>
<organism evidence="6 7">
    <name type="scientific">Centaurea solstitialis</name>
    <name type="common">yellow star-thistle</name>
    <dbReference type="NCBI Taxonomy" id="347529"/>
    <lineage>
        <taxon>Eukaryota</taxon>
        <taxon>Viridiplantae</taxon>
        <taxon>Streptophyta</taxon>
        <taxon>Embryophyta</taxon>
        <taxon>Tracheophyta</taxon>
        <taxon>Spermatophyta</taxon>
        <taxon>Magnoliopsida</taxon>
        <taxon>eudicotyledons</taxon>
        <taxon>Gunneridae</taxon>
        <taxon>Pentapetalae</taxon>
        <taxon>asterids</taxon>
        <taxon>campanulids</taxon>
        <taxon>Asterales</taxon>
        <taxon>Asteraceae</taxon>
        <taxon>Carduoideae</taxon>
        <taxon>Cardueae</taxon>
        <taxon>Centaureinae</taxon>
        <taxon>Centaurea</taxon>
    </lineage>
</organism>
<dbReference type="FunFam" id="3.40.50.2000:FF:000040">
    <property type="entry name" value="UDP-glycosyltransferase 76C1"/>
    <property type="match status" value="1"/>
</dbReference>